<sequence length="306" mass="35023">MGPFQSSKPERNCSTAPIPPPKSNPSPPQAQPQCLFLNLPAELRNQIYTDVFSTKSPIKNALALLETCRLIHLEAAVLAYATTTWVTTKSDYYSLAKSTSTLPRPCFTAIAHIAYSCPGDYSSIYDLSVFLSNAVFHFPGLHTATLLVRHMFPVMRVERQISSVPGHPLGTDDWFAKTIRLFKSGRALAWPKDRPWSVQWPAGRLDSGQFETWAVSQEEEEMWMHCIVSRDGEGGQRTETRVEVMNEFRTLGRPEFVPWEPPAEKLPVIVIGESERPRAIQWNGSPEWWIEKWKRQREKRWLWQLV</sequence>
<evidence type="ECO:0000313" key="2">
    <source>
        <dbReference type="EMBL" id="KAF2492370.1"/>
    </source>
</evidence>
<dbReference type="EMBL" id="MU004194">
    <property type="protein sequence ID" value="KAF2492370.1"/>
    <property type="molecule type" value="Genomic_DNA"/>
</dbReference>
<organism evidence="2 3">
    <name type="scientific">Lophium mytilinum</name>
    <dbReference type="NCBI Taxonomy" id="390894"/>
    <lineage>
        <taxon>Eukaryota</taxon>
        <taxon>Fungi</taxon>
        <taxon>Dikarya</taxon>
        <taxon>Ascomycota</taxon>
        <taxon>Pezizomycotina</taxon>
        <taxon>Dothideomycetes</taxon>
        <taxon>Pleosporomycetidae</taxon>
        <taxon>Mytilinidiales</taxon>
        <taxon>Mytilinidiaceae</taxon>
        <taxon>Lophium</taxon>
    </lineage>
</organism>
<evidence type="ECO:0000256" key="1">
    <source>
        <dbReference type="SAM" id="MobiDB-lite"/>
    </source>
</evidence>
<dbReference type="OrthoDB" id="3786918at2759"/>
<feature type="compositionally biased region" description="Pro residues" evidence="1">
    <location>
        <begin position="17"/>
        <end position="30"/>
    </location>
</feature>
<proteinExistence type="predicted"/>
<dbReference type="Proteomes" id="UP000799750">
    <property type="component" value="Unassembled WGS sequence"/>
</dbReference>
<name>A0A6A6QK84_9PEZI</name>
<dbReference type="AlphaFoldDB" id="A0A6A6QK84"/>
<accession>A0A6A6QK84</accession>
<feature type="compositionally biased region" description="Polar residues" evidence="1">
    <location>
        <begin position="1"/>
        <end position="15"/>
    </location>
</feature>
<dbReference type="PANTHER" id="PTHR42085:SF2">
    <property type="entry name" value="F-BOX DOMAIN-CONTAINING PROTEIN"/>
    <property type="match status" value="1"/>
</dbReference>
<dbReference type="InterPro" id="IPR038883">
    <property type="entry name" value="AN11006-like"/>
</dbReference>
<keyword evidence="3" id="KW-1185">Reference proteome</keyword>
<feature type="region of interest" description="Disordered" evidence="1">
    <location>
        <begin position="1"/>
        <end position="30"/>
    </location>
</feature>
<reference evidence="2" key="1">
    <citation type="journal article" date="2020" name="Stud. Mycol.">
        <title>101 Dothideomycetes genomes: a test case for predicting lifestyles and emergence of pathogens.</title>
        <authorList>
            <person name="Haridas S."/>
            <person name="Albert R."/>
            <person name="Binder M."/>
            <person name="Bloem J."/>
            <person name="Labutti K."/>
            <person name="Salamov A."/>
            <person name="Andreopoulos B."/>
            <person name="Baker S."/>
            <person name="Barry K."/>
            <person name="Bills G."/>
            <person name="Bluhm B."/>
            <person name="Cannon C."/>
            <person name="Castanera R."/>
            <person name="Culley D."/>
            <person name="Daum C."/>
            <person name="Ezra D."/>
            <person name="Gonzalez J."/>
            <person name="Henrissat B."/>
            <person name="Kuo A."/>
            <person name="Liang C."/>
            <person name="Lipzen A."/>
            <person name="Lutzoni F."/>
            <person name="Magnuson J."/>
            <person name="Mondo S."/>
            <person name="Nolan M."/>
            <person name="Ohm R."/>
            <person name="Pangilinan J."/>
            <person name="Park H.-J."/>
            <person name="Ramirez L."/>
            <person name="Alfaro M."/>
            <person name="Sun H."/>
            <person name="Tritt A."/>
            <person name="Yoshinaga Y."/>
            <person name="Zwiers L.-H."/>
            <person name="Turgeon B."/>
            <person name="Goodwin S."/>
            <person name="Spatafora J."/>
            <person name="Crous P."/>
            <person name="Grigoriev I."/>
        </authorList>
    </citation>
    <scope>NUCLEOTIDE SEQUENCE</scope>
    <source>
        <strain evidence="2">CBS 269.34</strain>
    </source>
</reference>
<evidence type="ECO:0008006" key="4">
    <source>
        <dbReference type="Google" id="ProtNLM"/>
    </source>
</evidence>
<dbReference type="PANTHER" id="PTHR42085">
    <property type="entry name" value="F-BOX DOMAIN-CONTAINING PROTEIN"/>
    <property type="match status" value="1"/>
</dbReference>
<gene>
    <name evidence="2" type="ORF">BU16DRAFT_111781</name>
</gene>
<evidence type="ECO:0000313" key="3">
    <source>
        <dbReference type="Proteomes" id="UP000799750"/>
    </source>
</evidence>
<protein>
    <recommendedName>
        <fullName evidence="4">F-box domain-containing protein</fullName>
    </recommendedName>
</protein>